<feature type="region of interest" description="Disordered" evidence="1">
    <location>
        <begin position="200"/>
        <end position="224"/>
    </location>
</feature>
<keyword evidence="3" id="KW-1185">Reference proteome</keyword>
<evidence type="ECO:0000313" key="3">
    <source>
        <dbReference type="Proteomes" id="UP001603857"/>
    </source>
</evidence>
<gene>
    <name evidence="2" type="ORF">Fmac_014848</name>
</gene>
<dbReference type="AlphaFoldDB" id="A0ABD1MEX4"/>
<accession>A0ABD1MEX4</accession>
<feature type="compositionally biased region" description="Basic residues" evidence="1">
    <location>
        <begin position="100"/>
        <end position="110"/>
    </location>
</feature>
<feature type="compositionally biased region" description="Low complexity" evidence="1">
    <location>
        <begin position="136"/>
        <end position="147"/>
    </location>
</feature>
<reference evidence="2 3" key="1">
    <citation type="submission" date="2024-08" db="EMBL/GenBank/DDBJ databases">
        <title>Insights into the chromosomal genome structure of Flemingia macrophylla.</title>
        <authorList>
            <person name="Ding Y."/>
            <person name="Zhao Y."/>
            <person name="Bi W."/>
            <person name="Wu M."/>
            <person name="Zhao G."/>
            <person name="Gong Y."/>
            <person name="Li W."/>
            <person name="Zhang P."/>
        </authorList>
    </citation>
    <scope>NUCLEOTIDE SEQUENCE [LARGE SCALE GENOMIC DNA]</scope>
    <source>
        <strain evidence="2">DYQJB</strain>
        <tissue evidence="2">Leaf</tissue>
    </source>
</reference>
<feature type="region of interest" description="Disordered" evidence="1">
    <location>
        <begin position="87"/>
        <end position="147"/>
    </location>
</feature>
<evidence type="ECO:0000256" key="1">
    <source>
        <dbReference type="SAM" id="MobiDB-lite"/>
    </source>
</evidence>
<proteinExistence type="predicted"/>
<sequence>MHNRLCEACSFLRRFPFPMALPPTCDDPFGSHLGCPSATVSSSLLLRFNHVTCEGSTCNELPLLHRSFFSLCRISFRETNNTQHHPTSFLLLLPPPFHHPSPHPHPHPRHQPPPTPHRSRRLGEAPGQEPRRHAAAHLASSSSSFLHPSTILRRTPTTATNPRRPLTVRVAPGKLQCKNPDVTGSPPCFLLLLLPPSLHHPTPHPHPRHPPPPPEPTTAPACGPSITDYTWLHNRLCEHP</sequence>
<name>A0ABD1MEX4_9FABA</name>
<protein>
    <submittedName>
        <fullName evidence="2">Uncharacterized protein</fullName>
    </submittedName>
</protein>
<dbReference type="Proteomes" id="UP001603857">
    <property type="component" value="Unassembled WGS sequence"/>
</dbReference>
<organism evidence="2 3">
    <name type="scientific">Flemingia macrophylla</name>
    <dbReference type="NCBI Taxonomy" id="520843"/>
    <lineage>
        <taxon>Eukaryota</taxon>
        <taxon>Viridiplantae</taxon>
        <taxon>Streptophyta</taxon>
        <taxon>Embryophyta</taxon>
        <taxon>Tracheophyta</taxon>
        <taxon>Spermatophyta</taxon>
        <taxon>Magnoliopsida</taxon>
        <taxon>eudicotyledons</taxon>
        <taxon>Gunneridae</taxon>
        <taxon>Pentapetalae</taxon>
        <taxon>rosids</taxon>
        <taxon>fabids</taxon>
        <taxon>Fabales</taxon>
        <taxon>Fabaceae</taxon>
        <taxon>Papilionoideae</taxon>
        <taxon>50 kb inversion clade</taxon>
        <taxon>NPAAA clade</taxon>
        <taxon>indigoferoid/millettioid clade</taxon>
        <taxon>Phaseoleae</taxon>
        <taxon>Flemingia</taxon>
    </lineage>
</organism>
<comment type="caution">
    <text evidence="2">The sequence shown here is derived from an EMBL/GenBank/DDBJ whole genome shotgun (WGS) entry which is preliminary data.</text>
</comment>
<dbReference type="EMBL" id="JBGMDY010000005">
    <property type="protein sequence ID" value="KAL2333635.1"/>
    <property type="molecule type" value="Genomic_DNA"/>
</dbReference>
<evidence type="ECO:0000313" key="2">
    <source>
        <dbReference type="EMBL" id="KAL2333635.1"/>
    </source>
</evidence>